<keyword evidence="3" id="KW-1185">Reference proteome</keyword>
<accession>A0A067SSS9</accession>
<dbReference type="AlphaFoldDB" id="A0A067SSS9"/>
<sequence>MGPTGAGKSYFINSVLNHPSMPVGSDLDSCTTELGFGCIEDIQNYPNLTNRRIVLIDTPGFDSPDLDDKEMLEKIITWLKQSQRKGAEIGGVIYLHDITKDRFSGTARQNLRLFQDMCRDDALKNVVLVTTKWSRKSKDSEKYQLQLEGKHWKTLIDKGAKVHRFDQGSTSAWAAIDMIICAWDSKGAFQTSSETKIKPPKILRNRLEGFFHSKRWWAF</sequence>
<dbReference type="Gene3D" id="3.40.50.300">
    <property type="entry name" value="P-loop containing nucleotide triphosphate hydrolases"/>
    <property type="match status" value="1"/>
</dbReference>
<proteinExistence type="predicted"/>
<feature type="domain" description="G" evidence="1">
    <location>
        <begin position="1"/>
        <end position="131"/>
    </location>
</feature>
<evidence type="ECO:0000259" key="1">
    <source>
        <dbReference type="Pfam" id="PF01926"/>
    </source>
</evidence>
<evidence type="ECO:0000313" key="2">
    <source>
        <dbReference type="EMBL" id="KDR69843.1"/>
    </source>
</evidence>
<protein>
    <recommendedName>
        <fullName evidence="1">G domain-containing protein</fullName>
    </recommendedName>
</protein>
<dbReference type="CDD" id="cd00882">
    <property type="entry name" value="Ras_like_GTPase"/>
    <property type="match status" value="1"/>
</dbReference>
<dbReference type="EMBL" id="KL142400">
    <property type="protein sequence ID" value="KDR69843.1"/>
    <property type="molecule type" value="Genomic_DNA"/>
</dbReference>
<dbReference type="InterPro" id="IPR006073">
    <property type="entry name" value="GTP-bd"/>
</dbReference>
<name>A0A067SSS9_GALM3</name>
<evidence type="ECO:0000313" key="3">
    <source>
        <dbReference type="Proteomes" id="UP000027222"/>
    </source>
</evidence>
<dbReference type="GO" id="GO:0005525">
    <property type="term" value="F:GTP binding"/>
    <property type="evidence" value="ECO:0007669"/>
    <property type="project" value="InterPro"/>
</dbReference>
<organism evidence="2 3">
    <name type="scientific">Galerina marginata (strain CBS 339.88)</name>
    <dbReference type="NCBI Taxonomy" id="685588"/>
    <lineage>
        <taxon>Eukaryota</taxon>
        <taxon>Fungi</taxon>
        <taxon>Dikarya</taxon>
        <taxon>Basidiomycota</taxon>
        <taxon>Agaricomycotina</taxon>
        <taxon>Agaricomycetes</taxon>
        <taxon>Agaricomycetidae</taxon>
        <taxon>Agaricales</taxon>
        <taxon>Agaricineae</taxon>
        <taxon>Strophariaceae</taxon>
        <taxon>Galerina</taxon>
    </lineage>
</organism>
<dbReference type="Pfam" id="PF01926">
    <property type="entry name" value="MMR_HSR1"/>
    <property type="match status" value="1"/>
</dbReference>
<dbReference type="InterPro" id="IPR027417">
    <property type="entry name" value="P-loop_NTPase"/>
</dbReference>
<dbReference type="HOGENOM" id="CLU_018003_0_1_1"/>
<gene>
    <name evidence="2" type="ORF">GALMADRAFT_128439</name>
</gene>
<reference evidence="3" key="1">
    <citation type="journal article" date="2014" name="Proc. Natl. Acad. Sci. U.S.A.">
        <title>Extensive sampling of basidiomycete genomes demonstrates inadequacy of the white-rot/brown-rot paradigm for wood decay fungi.</title>
        <authorList>
            <person name="Riley R."/>
            <person name="Salamov A.A."/>
            <person name="Brown D.W."/>
            <person name="Nagy L.G."/>
            <person name="Floudas D."/>
            <person name="Held B.W."/>
            <person name="Levasseur A."/>
            <person name="Lombard V."/>
            <person name="Morin E."/>
            <person name="Otillar R."/>
            <person name="Lindquist E.A."/>
            <person name="Sun H."/>
            <person name="LaButti K.M."/>
            <person name="Schmutz J."/>
            <person name="Jabbour D."/>
            <person name="Luo H."/>
            <person name="Baker S.E."/>
            <person name="Pisabarro A.G."/>
            <person name="Walton J.D."/>
            <person name="Blanchette R.A."/>
            <person name="Henrissat B."/>
            <person name="Martin F."/>
            <person name="Cullen D."/>
            <person name="Hibbett D.S."/>
            <person name="Grigoriev I.V."/>
        </authorList>
    </citation>
    <scope>NUCLEOTIDE SEQUENCE [LARGE SCALE GENOMIC DNA]</scope>
    <source>
        <strain evidence="3">CBS 339.88</strain>
    </source>
</reference>
<dbReference type="Proteomes" id="UP000027222">
    <property type="component" value="Unassembled WGS sequence"/>
</dbReference>
<dbReference type="SUPFAM" id="SSF52540">
    <property type="entry name" value="P-loop containing nucleoside triphosphate hydrolases"/>
    <property type="match status" value="1"/>
</dbReference>
<dbReference type="OrthoDB" id="8954335at2759"/>